<dbReference type="PROSITE" id="PS50178">
    <property type="entry name" value="ZF_FYVE"/>
    <property type="match status" value="1"/>
</dbReference>
<feature type="repeat" description="ANK" evidence="16">
    <location>
        <begin position="953"/>
        <end position="974"/>
    </location>
</feature>
<dbReference type="SUPFAM" id="SSF48403">
    <property type="entry name" value="Ankyrin repeat"/>
    <property type="match status" value="3"/>
</dbReference>
<feature type="repeat" description="ANK" evidence="16">
    <location>
        <begin position="852"/>
        <end position="884"/>
    </location>
</feature>
<keyword evidence="9 17" id="KW-0863">Zinc-finger</keyword>
<keyword evidence="14" id="KW-0234">DNA repair</keyword>
<dbReference type="InterPro" id="IPR011257">
    <property type="entry name" value="DNA_glycosylase"/>
</dbReference>
<dbReference type="GO" id="GO:0005634">
    <property type="term" value="C:nucleus"/>
    <property type="evidence" value="ECO:0007669"/>
    <property type="project" value="TreeGrafter"/>
</dbReference>
<dbReference type="Pfam" id="PF00730">
    <property type="entry name" value="HhH-GPD"/>
    <property type="match status" value="1"/>
</dbReference>
<dbReference type="InterPro" id="IPR049763">
    <property type="entry name" value="ANKFY1_BACK"/>
</dbReference>
<dbReference type="SUPFAM" id="SSF57903">
    <property type="entry name" value="FYVE/PHD zinc finger"/>
    <property type="match status" value="1"/>
</dbReference>
<dbReference type="InterPro" id="IPR044298">
    <property type="entry name" value="MIG/MutY"/>
</dbReference>
<feature type="domain" description="FYVE-type" evidence="20">
    <location>
        <begin position="1086"/>
        <end position="1120"/>
    </location>
</feature>
<evidence type="ECO:0000256" key="11">
    <source>
        <dbReference type="ARBA" id="ARBA00022833"/>
    </source>
</evidence>
<dbReference type="PROSITE" id="PS01155">
    <property type="entry name" value="ENDONUCLEASE_III_2"/>
    <property type="match status" value="1"/>
</dbReference>
<dbReference type="CDD" id="cd18303">
    <property type="entry name" value="BTB_POZ_Rank-5"/>
    <property type="match status" value="1"/>
</dbReference>
<keyword evidence="10" id="KW-0378">Hydrolase</keyword>
<dbReference type="PROSITE" id="PS00764">
    <property type="entry name" value="ENDONUCLEASE_III_1"/>
    <property type="match status" value="1"/>
</dbReference>
<evidence type="ECO:0000256" key="12">
    <source>
        <dbReference type="ARBA" id="ARBA00023004"/>
    </source>
</evidence>
<dbReference type="InterPro" id="IPR004035">
    <property type="entry name" value="Endouclease-III_FeS-bd_BS"/>
</dbReference>
<evidence type="ECO:0000256" key="7">
    <source>
        <dbReference type="ARBA" id="ARBA00022723"/>
    </source>
</evidence>
<keyword evidence="12" id="KW-0408">Iron</keyword>
<keyword evidence="11" id="KW-0862">Zinc</keyword>
<dbReference type="SMART" id="SM00064">
    <property type="entry name" value="FYVE"/>
    <property type="match status" value="1"/>
</dbReference>
<dbReference type="Pfam" id="PF00651">
    <property type="entry name" value="BTB"/>
    <property type="match status" value="1"/>
</dbReference>
<dbReference type="Proteomes" id="UP000663877">
    <property type="component" value="Unassembled WGS sequence"/>
</dbReference>
<evidence type="ECO:0000256" key="8">
    <source>
        <dbReference type="ARBA" id="ARBA00022763"/>
    </source>
</evidence>
<protein>
    <recommendedName>
        <fullName evidence="5">Adenine DNA glycosylase</fullName>
        <ecNumber evidence="4">3.2.2.31</ecNumber>
    </recommendedName>
</protein>
<dbReference type="InterPro" id="IPR011011">
    <property type="entry name" value="Znf_FYVE_PHD"/>
</dbReference>
<dbReference type="SUPFAM" id="SSF54695">
    <property type="entry name" value="POZ domain"/>
    <property type="match status" value="1"/>
</dbReference>
<dbReference type="PROSITE" id="PS50088">
    <property type="entry name" value="ANK_REPEAT"/>
    <property type="match status" value="8"/>
</dbReference>
<comment type="caution">
    <text evidence="21">The sequence shown here is derived from an EMBL/GenBank/DDBJ whole genome shotgun (WGS) entry which is preliminary data.</text>
</comment>
<dbReference type="Pfam" id="PF10576">
    <property type="entry name" value="EndIII_4Fe-2S"/>
    <property type="match status" value="1"/>
</dbReference>
<comment type="similarity">
    <text evidence="3">Belongs to the Nth/MutY family.</text>
</comment>
<dbReference type="PANTHER" id="PTHR42944:SF1">
    <property type="entry name" value="ADENINE DNA GLYCOSYLASE"/>
    <property type="match status" value="1"/>
</dbReference>
<gene>
    <name evidence="21" type="ORF">BJG266_LOCUS2758</name>
</gene>
<dbReference type="InterPro" id="IPR011333">
    <property type="entry name" value="SKP1/BTB/POZ_sf"/>
</dbReference>
<evidence type="ECO:0000256" key="16">
    <source>
        <dbReference type="PROSITE-ProRule" id="PRU00023"/>
    </source>
</evidence>
<dbReference type="CDD" id="cd00056">
    <property type="entry name" value="ENDO3c"/>
    <property type="match status" value="1"/>
</dbReference>
<evidence type="ECO:0000256" key="9">
    <source>
        <dbReference type="ARBA" id="ARBA00022771"/>
    </source>
</evidence>
<dbReference type="CDD" id="cd18501">
    <property type="entry name" value="BACK_ANKFY1_Rank5"/>
    <property type="match status" value="1"/>
</dbReference>
<accession>A0A813PQZ5</accession>
<evidence type="ECO:0000256" key="1">
    <source>
        <dbReference type="ARBA" id="ARBA00000843"/>
    </source>
</evidence>
<keyword evidence="15" id="KW-0326">Glycosidase</keyword>
<evidence type="ECO:0000256" key="5">
    <source>
        <dbReference type="ARBA" id="ARBA00022023"/>
    </source>
</evidence>
<dbReference type="PROSITE" id="PS50297">
    <property type="entry name" value="ANK_REP_REGION"/>
    <property type="match status" value="6"/>
</dbReference>
<dbReference type="Gene3D" id="1.10.340.30">
    <property type="entry name" value="Hypothetical protein, domain 2"/>
    <property type="match status" value="1"/>
</dbReference>
<dbReference type="GO" id="GO:0035485">
    <property type="term" value="F:adenine/guanine mispair binding"/>
    <property type="evidence" value="ECO:0007669"/>
    <property type="project" value="TreeGrafter"/>
</dbReference>
<dbReference type="Gene3D" id="3.30.710.10">
    <property type="entry name" value="Potassium Channel Kv1.1, Chain A"/>
    <property type="match status" value="1"/>
</dbReference>
<keyword evidence="18" id="KW-0175">Coiled coil</keyword>
<keyword evidence="13" id="KW-0411">Iron-sulfur</keyword>
<dbReference type="SUPFAM" id="SSF48150">
    <property type="entry name" value="DNA-glycosylase"/>
    <property type="match status" value="1"/>
</dbReference>
<dbReference type="InterPro" id="IPR013083">
    <property type="entry name" value="Znf_RING/FYVE/PHD"/>
</dbReference>
<evidence type="ECO:0000256" key="15">
    <source>
        <dbReference type="ARBA" id="ARBA00023295"/>
    </source>
</evidence>
<dbReference type="InterPro" id="IPR036770">
    <property type="entry name" value="Ankyrin_rpt-contain_sf"/>
</dbReference>
<dbReference type="InterPro" id="IPR017455">
    <property type="entry name" value="Znf_FYVE-rel"/>
</dbReference>
<dbReference type="InterPro" id="IPR023170">
    <property type="entry name" value="HhH_base_excis_C"/>
</dbReference>
<feature type="repeat" description="ANK" evidence="16">
    <location>
        <begin position="636"/>
        <end position="668"/>
    </location>
</feature>
<dbReference type="InterPro" id="IPR015797">
    <property type="entry name" value="NUDIX_hydrolase-like_dom_sf"/>
</dbReference>
<feature type="domain" description="BTB" evidence="19">
    <location>
        <begin position="70"/>
        <end position="132"/>
    </location>
</feature>
<dbReference type="SMART" id="SM00248">
    <property type="entry name" value="ANK"/>
    <property type="match status" value="22"/>
</dbReference>
<name>A0A813PQZ5_9BILA</name>
<dbReference type="GO" id="GO:0032357">
    <property type="term" value="F:oxidized purine DNA binding"/>
    <property type="evidence" value="ECO:0007669"/>
    <property type="project" value="TreeGrafter"/>
</dbReference>
<dbReference type="SUPFAM" id="SSF55811">
    <property type="entry name" value="Nudix"/>
    <property type="match status" value="1"/>
</dbReference>
<dbReference type="GO" id="GO:0008270">
    <property type="term" value="F:zinc ion binding"/>
    <property type="evidence" value="ECO:0007669"/>
    <property type="project" value="UniProtKB-KW"/>
</dbReference>
<evidence type="ECO:0000256" key="17">
    <source>
        <dbReference type="PROSITE-ProRule" id="PRU00091"/>
    </source>
</evidence>
<dbReference type="Gene3D" id="3.90.79.10">
    <property type="entry name" value="Nucleoside Triphosphate Pyrophosphohydrolase"/>
    <property type="match status" value="1"/>
</dbReference>
<comment type="cofactor">
    <cofactor evidence="2">
        <name>[4Fe-4S] cluster</name>
        <dbReference type="ChEBI" id="CHEBI:49883"/>
    </cofactor>
</comment>
<evidence type="ECO:0000256" key="3">
    <source>
        <dbReference type="ARBA" id="ARBA00008343"/>
    </source>
</evidence>
<dbReference type="PANTHER" id="PTHR42944">
    <property type="entry name" value="ADENINE DNA GLYCOSYLASE"/>
    <property type="match status" value="1"/>
</dbReference>
<organism evidence="21 22">
    <name type="scientific">Adineta steineri</name>
    <dbReference type="NCBI Taxonomy" id="433720"/>
    <lineage>
        <taxon>Eukaryota</taxon>
        <taxon>Metazoa</taxon>
        <taxon>Spiralia</taxon>
        <taxon>Gnathifera</taxon>
        <taxon>Rotifera</taxon>
        <taxon>Eurotatoria</taxon>
        <taxon>Bdelloidea</taxon>
        <taxon>Adinetida</taxon>
        <taxon>Adinetidae</taxon>
        <taxon>Adineta</taxon>
    </lineage>
</organism>
<evidence type="ECO:0000313" key="21">
    <source>
        <dbReference type="EMBL" id="CAF0756475.1"/>
    </source>
</evidence>
<dbReference type="InterPro" id="IPR002110">
    <property type="entry name" value="Ankyrin_rpt"/>
</dbReference>
<feature type="repeat" description="ANK" evidence="16">
    <location>
        <begin position="887"/>
        <end position="919"/>
    </location>
</feature>
<evidence type="ECO:0000256" key="4">
    <source>
        <dbReference type="ARBA" id="ARBA00012045"/>
    </source>
</evidence>
<dbReference type="EMBL" id="CAJNOI010000006">
    <property type="protein sequence ID" value="CAF0756475.1"/>
    <property type="molecule type" value="Genomic_DNA"/>
</dbReference>
<dbReference type="InterPro" id="IPR000210">
    <property type="entry name" value="BTB/POZ_dom"/>
</dbReference>
<dbReference type="InterPro" id="IPR049765">
    <property type="entry name" value="ANFY1_BTB_POZ"/>
</dbReference>
<keyword evidence="8" id="KW-0227">DNA damage</keyword>
<evidence type="ECO:0000256" key="10">
    <source>
        <dbReference type="ARBA" id="ARBA00022801"/>
    </source>
</evidence>
<evidence type="ECO:0000259" key="19">
    <source>
        <dbReference type="PROSITE" id="PS50097"/>
    </source>
</evidence>
<evidence type="ECO:0000313" key="22">
    <source>
        <dbReference type="Proteomes" id="UP000663877"/>
    </source>
</evidence>
<dbReference type="InterPro" id="IPR004036">
    <property type="entry name" value="Endonuclease-III-like_CS2"/>
</dbReference>
<feature type="repeat" description="ANK" evidence="16">
    <location>
        <begin position="479"/>
        <end position="511"/>
    </location>
</feature>
<dbReference type="SMART" id="SM00225">
    <property type="entry name" value="BTB"/>
    <property type="match status" value="1"/>
</dbReference>
<keyword evidence="6" id="KW-0004">4Fe-4S</keyword>
<evidence type="ECO:0000256" key="18">
    <source>
        <dbReference type="SAM" id="Coils"/>
    </source>
</evidence>
<dbReference type="PROSITE" id="PS50097">
    <property type="entry name" value="BTB"/>
    <property type="match status" value="1"/>
</dbReference>
<dbReference type="GO" id="GO:0051539">
    <property type="term" value="F:4 iron, 4 sulfur cluster binding"/>
    <property type="evidence" value="ECO:0007669"/>
    <property type="project" value="UniProtKB-KW"/>
</dbReference>
<dbReference type="Gene3D" id="1.10.1670.10">
    <property type="entry name" value="Helix-hairpin-Helix base-excision DNA repair enzymes (C-terminal)"/>
    <property type="match status" value="1"/>
</dbReference>
<dbReference type="GO" id="GO:0000701">
    <property type="term" value="F:purine-specific mismatch base pair DNA N-glycosylase activity"/>
    <property type="evidence" value="ECO:0007669"/>
    <property type="project" value="UniProtKB-EC"/>
</dbReference>
<dbReference type="InterPro" id="IPR003265">
    <property type="entry name" value="HhH-GPD_domain"/>
</dbReference>
<feature type="repeat" description="ANK" evidence="16">
    <location>
        <begin position="751"/>
        <end position="783"/>
    </location>
</feature>
<dbReference type="Gene3D" id="3.30.40.10">
    <property type="entry name" value="Zinc/RING finger domain, C3HC4 (zinc finger)"/>
    <property type="match status" value="1"/>
</dbReference>
<evidence type="ECO:0000256" key="13">
    <source>
        <dbReference type="ARBA" id="ARBA00023014"/>
    </source>
</evidence>
<reference evidence="21" key="1">
    <citation type="submission" date="2021-02" db="EMBL/GenBank/DDBJ databases">
        <authorList>
            <person name="Nowell W R."/>
        </authorList>
    </citation>
    <scope>NUCLEOTIDE SEQUENCE</scope>
</reference>
<dbReference type="InterPro" id="IPR003651">
    <property type="entry name" value="Endonuclease3_FeS-loop_motif"/>
</dbReference>
<proteinExistence type="inferred from homology"/>
<dbReference type="FunFam" id="1.10.1670.10:FF:000002">
    <property type="entry name" value="Adenine DNA glycosylase"/>
    <property type="match status" value="1"/>
</dbReference>
<comment type="catalytic activity">
    <reaction evidence="1">
        <text>Hydrolyzes free adenine bases from 7,8-dihydro-8-oxoguanine:adenine mismatched double-stranded DNA, leaving an apurinic site.</text>
        <dbReference type="EC" id="3.2.2.31"/>
    </reaction>
</comment>
<evidence type="ECO:0000256" key="6">
    <source>
        <dbReference type="ARBA" id="ARBA00022485"/>
    </source>
</evidence>
<dbReference type="EC" id="3.2.2.31" evidence="4"/>
<evidence type="ECO:0000256" key="2">
    <source>
        <dbReference type="ARBA" id="ARBA00001966"/>
    </source>
</evidence>
<dbReference type="Pfam" id="PF13637">
    <property type="entry name" value="Ank_4"/>
    <property type="match status" value="1"/>
</dbReference>
<feature type="coiled-coil region" evidence="18">
    <location>
        <begin position="10"/>
        <end position="44"/>
    </location>
</feature>
<feature type="repeat" description="ANK" evidence="16">
    <location>
        <begin position="290"/>
        <end position="322"/>
    </location>
</feature>
<dbReference type="InterPro" id="IPR000306">
    <property type="entry name" value="Znf_FYVE"/>
</dbReference>
<dbReference type="SMART" id="SM00478">
    <property type="entry name" value="ENDO3c"/>
    <property type="match status" value="1"/>
</dbReference>
<keyword evidence="16" id="KW-0040">ANK repeat</keyword>
<keyword evidence="7" id="KW-0479">Metal-binding</keyword>
<dbReference type="Pfam" id="PF12796">
    <property type="entry name" value="Ank_2"/>
    <property type="match status" value="5"/>
</dbReference>
<evidence type="ECO:0000259" key="20">
    <source>
        <dbReference type="PROSITE" id="PS50178"/>
    </source>
</evidence>
<dbReference type="GO" id="GO:0034039">
    <property type="term" value="F:8-oxo-7,8-dihydroguanine DNA N-glycosylase activity"/>
    <property type="evidence" value="ECO:0007669"/>
    <property type="project" value="TreeGrafter"/>
</dbReference>
<dbReference type="Gene3D" id="1.25.40.20">
    <property type="entry name" value="Ankyrin repeat-containing domain"/>
    <property type="match status" value="6"/>
</dbReference>
<sequence length="1589" mass="179900">MSNSDNQSEVVKLQQHLVLLREEYVKLQQRHKTLERNFNVLNSTTKLDQNSFVCRLLKIVADLFNRELYSDITIKLDGETLYGHRFILAARSLKWEPQELGDAPDLNLSDIPYDVGFQLIKWVYSDEIAEKQNEDFLLSLMTTAKRFELKELIDQCEVALVSVITVRNCLKFYKVAEEIGAQVLQTHCSQLISTHWNDFTSEDFQHLPAPMTYKLFKQKTKYSLHQAIRMKREDVLFLYLIDNDADLDVRVNELDDHGELALELALKTKQDSMAENLVQHKADINHIDAENRTLLHLAIKRGDEHSATFLIKHSCKLDHQTNVARETPLHLLSGLNPAELLSDVMVGMCRVAQLMLEYGADTQKKDTQGNNCLHRAILADNIHVFRELLKAPKLSLDDRNKDDHVPLWLALQQAEQMHSDFNQESFASLLVTRGASVNAIDPSSTANESLLHKCARHHYQQAGLYLIKKGANINHVNNQGETALHLTSQFGLEQFTNALLENKANPNIQTRKSSAFNNNNNEQNSTVGLQTSIHRAVYASQEHILAIFIQFRDKISDEILKPNFNIQDENGQSGFSLTLWMNMLTISKQLLQIRHAQLDIKDSEQTPLLAQAISKQNMPAALFLLEQGVDVNEKTHGLTPIQLAVKHHLPAVVEALCRNGANINVMDENGNSVLWNALDSGQEDIAAILVKFSCDSTQWSDGPDNCRQTLLHRAIDENNESVACFLIKSGCDINSPRQPGVNGETPEICKTLESPLHLASQWGLDRVVSALIENHADINKKDAEANTPLHVAIINQHTTIINLLIGAPNLDLSIRNKQNQTPFACSMAAKNNEAANLILNREPRAAEQLDNKGRNFLHIAVQNGDIESVLFLLTVRVNVNNRIQDASQFTPLHLSVQTGSEIILRNLILAGASINDVTANRRSALHIAAENNRAVICGILLENHIQANLVDANQNTALHLAIQNGHIDVVRCLLAESDVDVLTLNAKGMNCLHVLAAFCKNNTQAIFEILLKHHSTFPLDIQDSQGNTALILAYKNGQGQLCRALVTAGANLSICNNDSLSIFTIPAASRALLVNILDIITREPPWGEGETCLECGMKFTITNRRHHCRHCGRVLCKRCSVNELPIMKFNLQKPILMNRHRFSTEEISIFRRSLLAWYDIHKRKLPWRDWHDIDTNIVAYRVLVSELMLQQTQVATVIRYYETWMKQWPNIKSLAEASEDDILKCWAGIIIDSIFYWSYFFHLGLGYYNRARNLYKCAQLIINEYNGEFPNELETMINRLPGVGRYTAGAVSSIAFNQANPILDGNVIRVLSRMRCIGSDLKKKSTTDFLWSLATDVVCPERPGDFNQSLMELGATVCTPQKPKCNECPVQNQCLAYQQQKEIESILDIEQCSANCSFCLKSSDVDTNRSLVEHYPRKKSKTKQREETSFILIIYRLTPKLEFLMIKQKQSNLLSGLWSFLEISSSKNHLDQMNEQKRKTYIIEEIQQMPTIDTIPSINNIKLAGQCRHLFSHIDKQYIIYYTHCEQNDVLIPSTSMQWFNEEQVQTSAISTAMKKVFNVALPQIKLKTSNGKKNGTIDNYFKKKNSKV</sequence>
<dbReference type="SMART" id="SM00525">
    <property type="entry name" value="FES"/>
    <property type="match status" value="1"/>
</dbReference>
<evidence type="ECO:0000256" key="14">
    <source>
        <dbReference type="ARBA" id="ARBA00023204"/>
    </source>
</evidence>
<dbReference type="Pfam" id="PF01363">
    <property type="entry name" value="FYVE"/>
    <property type="match status" value="1"/>
</dbReference>
<dbReference type="GO" id="GO:0006298">
    <property type="term" value="P:mismatch repair"/>
    <property type="evidence" value="ECO:0007669"/>
    <property type="project" value="TreeGrafter"/>
</dbReference>
<dbReference type="GO" id="GO:0006284">
    <property type="term" value="P:base-excision repair"/>
    <property type="evidence" value="ECO:0007669"/>
    <property type="project" value="InterPro"/>
</dbReference>
<feature type="repeat" description="ANK" evidence="16">
    <location>
        <begin position="1025"/>
        <end position="1057"/>
    </location>
</feature>